<reference evidence="11" key="2">
    <citation type="submission" date="2018-05" db="EMBL/GenBank/DDBJ databases">
        <title>Genome Sequencing of selected type strains of the family Eggerthellaceae.</title>
        <authorList>
            <person name="Danylec N."/>
            <person name="Stoll D.A."/>
            <person name="Doetsch A."/>
            <person name="Huch M."/>
        </authorList>
    </citation>
    <scope>NUCLEOTIDE SEQUENCE [LARGE SCALE GENOMIC DNA]</scope>
    <source>
        <strain evidence="11">DSM 16107</strain>
    </source>
</reference>
<dbReference type="InterPro" id="IPR013560">
    <property type="entry name" value="DUF1722"/>
</dbReference>
<dbReference type="SUPFAM" id="SSF51658">
    <property type="entry name" value="Xylose isomerase-like"/>
    <property type="match status" value="1"/>
</dbReference>
<evidence type="ECO:0000313" key="8">
    <source>
        <dbReference type="EMBL" id="RDB67905.1"/>
    </source>
</evidence>
<dbReference type="GO" id="GO:0009411">
    <property type="term" value="P:response to UV"/>
    <property type="evidence" value="ECO:0007669"/>
    <property type="project" value="InterPro"/>
</dbReference>
<keyword evidence="1" id="KW-0540">Nuclease</keyword>
<keyword evidence="6" id="KW-0234">DNA repair</keyword>
<keyword evidence="10" id="KW-1185">Reference proteome</keyword>
<comment type="caution">
    <text evidence="9">The sequence shown here is derived from an EMBL/GenBank/DDBJ whole genome shotgun (WGS) entry which is preliminary data.</text>
</comment>
<dbReference type="InterPro" id="IPR036237">
    <property type="entry name" value="Xyl_isomerase-like_sf"/>
</dbReference>
<proteinExistence type="predicted"/>
<keyword evidence="4" id="KW-0228">DNA excision</keyword>
<evidence type="ECO:0000256" key="3">
    <source>
        <dbReference type="ARBA" id="ARBA00022763"/>
    </source>
</evidence>
<dbReference type="OrthoDB" id="9782576at2"/>
<keyword evidence="5" id="KW-0378">Hydrolase</keyword>
<protein>
    <submittedName>
        <fullName evidence="9">UV DNA damage repair endonuclease UvsE</fullName>
    </submittedName>
</protein>
<dbReference type="RefSeq" id="WP_114546900.1">
    <property type="nucleotide sequence ID" value="NZ_PPTT01000020.1"/>
</dbReference>
<dbReference type="PANTHER" id="PTHR31290:SF5">
    <property type="entry name" value="UV-DAMAGE ENDONUCLEASE"/>
    <property type="match status" value="1"/>
</dbReference>
<dbReference type="GO" id="GO:0004519">
    <property type="term" value="F:endonuclease activity"/>
    <property type="evidence" value="ECO:0007669"/>
    <property type="project" value="UniProtKB-KW"/>
</dbReference>
<evidence type="ECO:0000256" key="5">
    <source>
        <dbReference type="ARBA" id="ARBA00022801"/>
    </source>
</evidence>
<dbReference type="AlphaFoldDB" id="A0A3N0J1H8"/>
<dbReference type="Proteomes" id="UP000270112">
    <property type="component" value="Unassembled WGS sequence"/>
</dbReference>
<evidence type="ECO:0000256" key="6">
    <source>
        <dbReference type="ARBA" id="ARBA00023204"/>
    </source>
</evidence>
<name>A0A3N0J1H8_9ACTN</name>
<sequence>MSIGYASKTLAVPGAAMRSITQRLATPERLAAVIADNLAALEVALAYNARNRINLFRISSDVIPFGSSPVNTLDWTADFAPQLAALGRTARTHGMRLSMHPGQYTVLNSPNADVVERAVADLVYHAAFLDALELDATAKIVLHVGGAYGDKEAALDRFARAYETLPATVRRRLVIENDDRLFTARDVLALSRRTGAPVVFDTLHHELNHEPDSPGWLELLDEARATWHAQDGPQKMHYAQQAPGRRPGSHADTIGIDAFLAFYQELVAFRSATSENGDNSSLPDIMLEVKDKNLSALKCILCTHHEGIAALEREWARYKYAILEHDQAAYQALRQLLKDKHGYPAVPFYETAERALSLPEDPGSFRNAAQHVWGYVSPHVTTRERTSFDTLMTRFGRGEATGEAVKRRLLLLAERYEQSYLLESYYFTL</sequence>
<dbReference type="EMBL" id="PPTT01000020">
    <property type="protein sequence ID" value="RDB67905.1"/>
    <property type="molecule type" value="Genomic_DNA"/>
</dbReference>
<keyword evidence="3" id="KW-0227">DNA damage</keyword>
<dbReference type="InterPro" id="IPR004601">
    <property type="entry name" value="UvdE"/>
</dbReference>
<dbReference type="EMBL" id="QICC01000010">
    <property type="protein sequence ID" value="RNM42550.1"/>
    <property type="molecule type" value="Genomic_DNA"/>
</dbReference>
<dbReference type="GO" id="GO:0016787">
    <property type="term" value="F:hydrolase activity"/>
    <property type="evidence" value="ECO:0007669"/>
    <property type="project" value="UniProtKB-KW"/>
</dbReference>
<dbReference type="Pfam" id="PF08349">
    <property type="entry name" value="DUF1722"/>
    <property type="match status" value="1"/>
</dbReference>
<dbReference type="Proteomes" id="UP000253817">
    <property type="component" value="Unassembled WGS sequence"/>
</dbReference>
<evidence type="ECO:0000259" key="7">
    <source>
        <dbReference type="Pfam" id="PF08349"/>
    </source>
</evidence>
<dbReference type="GO" id="GO:0006289">
    <property type="term" value="P:nucleotide-excision repair"/>
    <property type="evidence" value="ECO:0007669"/>
    <property type="project" value="InterPro"/>
</dbReference>
<evidence type="ECO:0000256" key="2">
    <source>
        <dbReference type="ARBA" id="ARBA00022759"/>
    </source>
</evidence>
<evidence type="ECO:0000313" key="11">
    <source>
        <dbReference type="Proteomes" id="UP000270112"/>
    </source>
</evidence>
<reference evidence="9" key="3">
    <citation type="journal article" date="2019" name="Microbiol. Resour. Announc.">
        <title>Draft Genome Sequences of Type Strains of Gordonibacter faecihominis, Paraeggerthella hongkongensis, Parvibacter caecicola,Slackia equolifaciens, Slackia faecicanis, and Slackia isoflavoniconvertens.</title>
        <authorList>
            <person name="Danylec N."/>
            <person name="Stoll D.A."/>
            <person name="Dotsch A."/>
            <person name="Huch M."/>
        </authorList>
    </citation>
    <scope>NUCLEOTIDE SEQUENCE</scope>
    <source>
        <strain evidence="9">DSM 16107</strain>
    </source>
</reference>
<evidence type="ECO:0000313" key="10">
    <source>
        <dbReference type="Proteomes" id="UP000253817"/>
    </source>
</evidence>
<dbReference type="Gene3D" id="3.20.20.150">
    <property type="entry name" value="Divalent-metal-dependent TIM barrel enzymes"/>
    <property type="match status" value="1"/>
</dbReference>
<evidence type="ECO:0000256" key="4">
    <source>
        <dbReference type="ARBA" id="ARBA00022769"/>
    </source>
</evidence>
<evidence type="ECO:0000313" key="9">
    <source>
        <dbReference type="EMBL" id="RNM42550.1"/>
    </source>
</evidence>
<dbReference type="NCBIfam" id="TIGR00629">
    <property type="entry name" value="uvde"/>
    <property type="match status" value="1"/>
</dbReference>
<gene>
    <name evidence="9" type="primary">uvdE</name>
    <name evidence="8" type="ORF">C1876_11665</name>
    <name evidence="9" type="ORF">DMP09_04175</name>
</gene>
<reference evidence="8 10" key="1">
    <citation type="journal article" date="2018" name="Elife">
        <title>Discovery and characterization of a prevalent human gut bacterial enzyme sufficient for the inactivation of a family of plant toxins.</title>
        <authorList>
            <person name="Koppel N."/>
            <person name="Bisanz J.E."/>
            <person name="Pandelia M.E."/>
            <person name="Turnbaugh P.J."/>
            <person name="Balskus E.P."/>
        </authorList>
    </citation>
    <scope>NUCLEOTIDE SEQUENCE [LARGE SCALE GENOMIC DNA]</scope>
    <source>
        <strain evidence="8 10">DSM 16107</strain>
    </source>
</reference>
<keyword evidence="2 9" id="KW-0255">Endonuclease</keyword>
<evidence type="ECO:0000256" key="1">
    <source>
        <dbReference type="ARBA" id="ARBA00022722"/>
    </source>
</evidence>
<dbReference type="PANTHER" id="PTHR31290">
    <property type="entry name" value="UV-DAMAGE ENDONUCLEASE"/>
    <property type="match status" value="1"/>
</dbReference>
<feature type="domain" description="DUF1722" evidence="7">
    <location>
        <begin position="319"/>
        <end position="428"/>
    </location>
</feature>
<organism evidence="9 11">
    <name type="scientific">Eggerthella sinensis</name>
    <dbReference type="NCBI Taxonomy" id="242230"/>
    <lineage>
        <taxon>Bacteria</taxon>
        <taxon>Bacillati</taxon>
        <taxon>Actinomycetota</taxon>
        <taxon>Coriobacteriia</taxon>
        <taxon>Eggerthellales</taxon>
        <taxon>Eggerthellaceae</taxon>
        <taxon>Eggerthella</taxon>
    </lineage>
</organism>
<dbReference type="Pfam" id="PF03851">
    <property type="entry name" value="UvdE"/>
    <property type="match status" value="1"/>
</dbReference>
<accession>A0A3N0J1H8</accession>